<evidence type="ECO:0000256" key="1">
    <source>
        <dbReference type="ARBA" id="ARBA00005298"/>
    </source>
</evidence>
<keyword evidence="2" id="KW-0716">Sensory transduction</keyword>
<organism evidence="5 6">
    <name type="scientific">Ceratitis capitata</name>
    <name type="common">Mediterranean fruit fly</name>
    <name type="synonym">Tephritis capitata</name>
    <dbReference type="NCBI Taxonomy" id="7213"/>
    <lineage>
        <taxon>Eukaryota</taxon>
        <taxon>Metazoa</taxon>
        <taxon>Ecdysozoa</taxon>
        <taxon>Arthropoda</taxon>
        <taxon>Hexapoda</taxon>
        <taxon>Insecta</taxon>
        <taxon>Pterygota</taxon>
        <taxon>Neoptera</taxon>
        <taxon>Endopterygota</taxon>
        <taxon>Diptera</taxon>
        <taxon>Brachycera</taxon>
        <taxon>Muscomorpha</taxon>
        <taxon>Tephritoidea</taxon>
        <taxon>Tephritidae</taxon>
        <taxon>Ceratitis</taxon>
        <taxon>Ceratitis</taxon>
    </lineage>
</organism>
<name>A0A811UAY4_CERCA</name>
<accession>A0A811UAY4</accession>
<dbReference type="Pfam" id="PF02752">
    <property type="entry name" value="Arrestin_C"/>
    <property type="match status" value="1"/>
</dbReference>
<comment type="similarity">
    <text evidence="1">Belongs to the arrestin family.</text>
</comment>
<evidence type="ECO:0000313" key="5">
    <source>
        <dbReference type="EMBL" id="CAD6995991.1"/>
    </source>
</evidence>
<dbReference type="InterPro" id="IPR014752">
    <property type="entry name" value="Arrestin-like_C"/>
</dbReference>
<proteinExistence type="inferred from homology"/>
<evidence type="ECO:0000259" key="3">
    <source>
        <dbReference type="Pfam" id="PF00339"/>
    </source>
</evidence>
<dbReference type="GO" id="GO:0015031">
    <property type="term" value="P:protein transport"/>
    <property type="evidence" value="ECO:0007669"/>
    <property type="project" value="TreeGrafter"/>
</dbReference>
<dbReference type="GO" id="GO:0005737">
    <property type="term" value="C:cytoplasm"/>
    <property type="evidence" value="ECO:0007669"/>
    <property type="project" value="TreeGrafter"/>
</dbReference>
<dbReference type="Pfam" id="PF00339">
    <property type="entry name" value="Arrestin_N"/>
    <property type="match status" value="1"/>
</dbReference>
<evidence type="ECO:0000313" key="6">
    <source>
        <dbReference type="Proteomes" id="UP000606786"/>
    </source>
</evidence>
<dbReference type="InterPro" id="IPR050357">
    <property type="entry name" value="Arrestin_domain-protein"/>
</dbReference>
<comment type="caution">
    <text evidence="5">The sequence shown here is derived from an EMBL/GenBank/DDBJ whole genome shotgun (WGS) entry which is preliminary data.</text>
</comment>
<dbReference type="AlphaFoldDB" id="A0A811UAY4"/>
<sequence length="402" mass="45732">MPTTCQFEFSRATPIYYSGEQISGSIILRTTKRLSVEAIQIFLVGTERVEWLERNREAILLHNDSTEQDNKLLFSDKRELFCESYTLAKHTCLQAGEIFAEKFSFTLPHEAPASYNTKYGEIFYCVRLILQRTSIFNKVFETRCIIKNRIDLCASVELSEPQTIKVANTKSSDVQETSLLFTVCSGTGYVPGQNIIYTISGRHRFSACNRLRVNLCQLSTFRATKSQMKVRESLIILNRDTRKISSSYVMACGQLNIPLLTHISLPANENNLIKICHYLEAMLTYKKRILQKFIIPITVGTIPPKRVKLSELEQYMEGAQQNHCYDNLVNATQSLVESIFFIHTQLGTEKQIQRKSSNVYSCSSRICCSGKVTPDAIRTSTAQRTTIGETGIAKRCNLKRFS</sequence>
<protein>
    <submittedName>
        <fullName evidence="5">(Mediterranean fruit fly) hypothetical protein</fullName>
    </submittedName>
</protein>
<dbReference type="Gene3D" id="2.60.40.640">
    <property type="match status" value="2"/>
</dbReference>
<dbReference type="InterPro" id="IPR014756">
    <property type="entry name" value="Ig_E-set"/>
</dbReference>
<dbReference type="OrthoDB" id="2333384at2759"/>
<dbReference type="SUPFAM" id="SSF81296">
    <property type="entry name" value="E set domains"/>
    <property type="match status" value="1"/>
</dbReference>
<evidence type="ECO:0000256" key="2">
    <source>
        <dbReference type="ARBA" id="ARBA00022606"/>
    </source>
</evidence>
<evidence type="ECO:0000259" key="4">
    <source>
        <dbReference type="Pfam" id="PF02752"/>
    </source>
</evidence>
<dbReference type="InterPro" id="IPR011021">
    <property type="entry name" value="Arrestin-like_N"/>
</dbReference>
<dbReference type="PANTHER" id="PTHR11188">
    <property type="entry name" value="ARRESTIN DOMAIN CONTAINING PROTEIN"/>
    <property type="match status" value="1"/>
</dbReference>
<dbReference type="InterPro" id="IPR011022">
    <property type="entry name" value="Arrestin_C-like"/>
</dbReference>
<dbReference type="PANTHER" id="PTHR11188:SF167">
    <property type="entry name" value="ARRESTIN C-TERMINAL-LIKE DOMAIN-CONTAINING PROTEIN-RELATED"/>
    <property type="match status" value="1"/>
</dbReference>
<gene>
    <name evidence="5" type="ORF">CCAP1982_LOCUS4697</name>
</gene>
<dbReference type="EMBL" id="CAJHJT010000001">
    <property type="protein sequence ID" value="CAD6995991.1"/>
    <property type="molecule type" value="Genomic_DNA"/>
</dbReference>
<keyword evidence="6" id="KW-1185">Reference proteome</keyword>
<feature type="domain" description="Arrestin-like N-terminal" evidence="3">
    <location>
        <begin position="5"/>
        <end position="151"/>
    </location>
</feature>
<dbReference type="Proteomes" id="UP000606786">
    <property type="component" value="Unassembled WGS sequence"/>
</dbReference>
<reference evidence="5" key="1">
    <citation type="submission" date="2020-11" db="EMBL/GenBank/DDBJ databases">
        <authorList>
            <person name="Whitehead M."/>
        </authorList>
    </citation>
    <scope>NUCLEOTIDE SEQUENCE</scope>
    <source>
        <strain evidence="5">EGII</strain>
    </source>
</reference>
<feature type="domain" description="Arrestin C-terminal-like" evidence="4">
    <location>
        <begin position="185"/>
        <end position="304"/>
    </location>
</feature>